<proteinExistence type="predicted"/>
<reference evidence="2" key="1">
    <citation type="journal article" date="2008" name="FEMS Microbiol. Ecol.">
        <title>Metagenomic analysis of a freshwater toxic cyanobacteria bloom.</title>
        <authorList>
            <person name="Pope P.B."/>
            <person name="Patel B.K."/>
        </authorList>
    </citation>
    <scope>NUCLEOTIDE SEQUENCE</scope>
</reference>
<dbReference type="EMBL" id="EF157672">
    <property type="protein sequence ID" value="ABM53589.1"/>
    <property type="molecule type" value="Genomic_DNA"/>
</dbReference>
<protein>
    <submittedName>
        <fullName evidence="2">Uncharacterized protein</fullName>
    </submittedName>
</protein>
<feature type="region of interest" description="Disordered" evidence="1">
    <location>
        <begin position="151"/>
        <end position="174"/>
    </location>
</feature>
<accession>B1N6P3</accession>
<evidence type="ECO:0000256" key="1">
    <source>
        <dbReference type="SAM" id="MobiDB-lite"/>
    </source>
</evidence>
<organism evidence="2">
    <name type="scientific">uncultured bacterium CBNPD1 BAC clone 2089</name>
    <dbReference type="NCBI Taxonomy" id="417311"/>
    <lineage>
        <taxon>Bacteria</taxon>
        <taxon>environmental samples</taxon>
    </lineage>
</organism>
<name>B1N6P3_9BACT</name>
<feature type="region of interest" description="Disordered" evidence="1">
    <location>
        <begin position="289"/>
        <end position="311"/>
    </location>
</feature>
<feature type="compositionally biased region" description="Basic and acidic residues" evidence="1">
    <location>
        <begin position="70"/>
        <end position="80"/>
    </location>
</feature>
<feature type="region of interest" description="Disordered" evidence="1">
    <location>
        <begin position="66"/>
        <end position="88"/>
    </location>
</feature>
<sequence length="587" mass="65132">MAVAEIHEAMVEVALVRGREALAFVGTADDCEQHVENGDAENEKRDEERGKEEVGLAAVVLRRRVGTASDDARRHREHEPQQQGSAVPHEDFRRVEIVRQKSDARTARDGGDERADVWFGKKTEITEMAAVHEERRRCDGDDARRQAVETIDQVDSLGHDEQPQNGDEGNPVARQHEDVEVRNAEVEHRHTRPHENDSGHHRARDFRRCRNFADVVDESKTADEDRCQHDAERLGVTAEQWIEPVHLPGQQQRNENADQECDAPDVWRWVRVHLAGIGLGHPLASFGEPHHDGGCGKRRKGRRKRDDDVAGGVAHSATRLGLCSTQRVESGDRVDGEPRAKCRDAGLHVCNGRRIGAVAQRRRNEFGDLLHLGFLHSLRGDRRCTDANAGGDEWAAWIVRDGVLVEGDSGLVEHELGFLARELCVEGREVNHHHVVVGSTRDEAETLAGQCAGERACVLHDLVCVVAEHRRERLAERDGLGSDGVFEWSTLGSGEDSFVDLLGVFGLAEDASTARTAQRLVRGESDDVGIRHGVRVCTTGDEAGQVGDVEHQQCTDFVGDLLEGFGLEASCVRRRARHDHLRPVLQG</sequence>
<dbReference type="AlphaFoldDB" id="B1N6P3"/>
<evidence type="ECO:0000313" key="2">
    <source>
        <dbReference type="EMBL" id="ABM53589.1"/>
    </source>
</evidence>